<dbReference type="Gene3D" id="2.60.40.10">
    <property type="entry name" value="Immunoglobulins"/>
    <property type="match status" value="3"/>
</dbReference>
<dbReference type="GeneTree" id="ENSGT01090000259985"/>
<keyword evidence="8" id="KW-1133">Transmembrane helix</keyword>
<evidence type="ECO:0000313" key="12">
    <source>
        <dbReference type="Proteomes" id="UP000257200"/>
    </source>
</evidence>
<dbReference type="InterPro" id="IPR000157">
    <property type="entry name" value="TIR_dom"/>
</dbReference>
<dbReference type="PRINTS" id="PR01537">
    <property type="entry name" value="INTRLKN1R1F"/>
</dbReference>
<dbReference type="PANTHER" id="PTHR11890">
    <property type="entry name" value="INTERLEUKIN-1 RECEPTOR FAMILY MEMBER"/>
    <property type="match status" value="1"/>
</dbReference>
<dbReference type="InterPro" id="IPR007110">
    <property type="entry name" value="Ig-like_dom"/>
</dbReference>
<dbReference type="Proteomes" id="UP000257200">
    <property type="component" value="Unplaced"/>
</dbReference>
<dbReference type="SMART" id="SM00255">
    <property type="entry name" value="TIR"/>
    <property type="match status" value="1"/>
</dbReference>
<dbReference type="SMART" id="SM00409">
    <property type="entry name" value="IG"/>
    <property type="match status" value="3"/>
</dbReference>
<dbReference type="InterPro" id="IPR035897">
    <property type="entry name" value="Toll_tir_struct_dom_sf"/>
</dbReference>
<dbReference type="Gene3D" id="3.40.50.10140">
    <property type="entry name" value="Toll/interleukin-1 receptor homology (TIR) domain"/>
    <property type="match status" value="1"/>
</dbReference>
<feature type="compositionally biased region" description="Basic and acidic residues" evidence="7">
    <location>
        <begin position="16"/>
        <end position="29"/>
    </location>
</feature>
<evidence type="ECO:0000259" key="9">
    <source>
        <dbReference type="PROSITE" id="PS50104"/>
    </source>
</evidence>
<evidence type="ECO:0000256" key="5">
    <source>
        <dbReference type="ARBA" id="ARBA00023180"/>
    </source>
</evidence>
<dbReference type="SUPFAM" id="SSF52200">
    <property type="entry name" value="Toll/Interleukin receptor TIR domain"/>
    <property type="match status" value="1"/>
</dbReference>
<dbReference type="PROSITE" id="PS50835">
    <property type="entry name" value="IG_LIKE"/>
    <property type="match status" value="1"/>
</dbReference>
<evidence type="ECO:0000256" key="3">
    <source>
        <dbReference type="ARBA" id="ARBA00023027"/>
    </source>
</evidence>
<feature type="domain" description="Ig-like" evidence="10">
    <location>
        <begin position="273"/>
        <end position="378"/>
    </location>
</feature>
<evidence type="ECO:0000256" key="7">
    <source>
        <dbReference type="SAM" id="MobiDB-lite"/>
    </source>
</evidence>
<evidence type="ECO:0000256" key="4">
    <source>
        <dbReference type="ARBA" id="ARBA00023157"/>
    </source>
</evidence>
<protein>
    <submittedName>
        <fullName evidence="11">Interleukin-1 receptor-like 1</fullName>
    </submittedName>
</protein>
<organism evidence="11 12">
    <name type="scientific">Acanthochromis polyacanthus</name>
    <name type="common">spiny chromis</name>
    <dbReference type="NCBI Taxonomy" id="80966"/>
    <lineage>
        <taxon>Eukaryota</taxon>
        <taxon>Metazoa</taxon>
        <taxon>Chordata</taxon>
        <taxon>Craniata</taxon>
        <taxon>Vertebrata</taxon>
        <taxon>Euteleostomi</taxon>
        <taxon>Actinopterygii</taxon>
        <taxon>Neopterygii</taxon>
        <taxon>Teleostei</taxon>
        <taxon>Neoteleostei</taxon>
        <taxon>Acanthomorphata</taxon>
        <taxon>Ovalentaria</taxon>
        <taxon>Pomacentridae</taxon>
        <taxon>Acanthochromis</taxon>
    </lineage>
</organism>
<dbReference type="InterPro" id="IPR013783">
    <property type="entry name" value="Ig-like_fold"/>
</dbReference>
<dbReference type="Pfam" id="PF01582">
    <property type="entry name" value="TIR"/>
    <property type="match status" value="1"/>
</dbReference>
<evidence type="ECO:0000256" key="6">
    <source>
        <dbReference type="ARBA" id="ARBA00023319"/>
    </source>
</evidence>
<evidence type="ECO:0000313" key="11">
    <source>
        <dbReference type="Ensembl" id="ENSAPOP00000021230.1"/>
    </source>
</evidence>
<feature type="domain" description="TIR" evidence="9">
    <location>
        <begin position="425"/>
        <end position="594"/>
    </location>
</feature>
<dbReference type="FunFam" id="3.40.50.10140:FF:000009">
    <property type="entry name" value="X-linked interleukin-1 receptor accessory protein-like 1"/>
    <property type="match status" value="1"/>
</dbReference>
<sequence length="608" mass="69376">MGFPFHEADVFESLDGRADKKKSREHEQAESQSQSLTASTPADTHFHKLMDASRLLLLVVVVISTSEWKSEASGCVDLAKKKYNLLEGEAFYIVPFHVTEPNDGEFTWFKSSPQSRNISSKETERMHYHGGALFFFDILPTDAGNYTCQKISPAGECYNRHVEIRVFNMSFRADKKLTYGEIKNSDDNKKIHCPIADTCKALTGNFTWYKDFILLPDEHEAFMWVENAIKEDEGIYTCVCTWRHNHKLYNSSGSRRLIIKEKNIFSNADILSPTNKVQFADEGHEIKLNCSVYCGKNARRECHASWSINGIPVINIDSNRYNQTTNLVMENPSKNTIATSILTIKKVSAKDFEDKFECFVTNFYRGNKATLTLQRRASIIPLVIGGVCVLFFCVFAAMLVKFFAIDLALFFRPYLPLSKHNDDKRIYDAYVVYQMQKKDKATEETLSRFVTTILPSVLENKCGYRLFIHGRDDIPGEDRLELVEDRMKQSRRLMVILTPGSESGPEITDQSPASPQTAVLGGFDWQVGLHHALIQREMSVILIQLGDTGPQGYTNFPLGLQHLIHKSTPLRWPESSRRAAAWNSRFWKRVRYLMPVTPAKKHMQSAIV</sequence>
<dbReference type="Ensembl" id="ENSAPOT00000016824.1">
    <property type="protein sequence ID" value="ENSAPOP00000021230.1"/>
    <property type="gene ID" value="ENSAPOG00000001654.1"/>
</dbReference>
<dbReference type="SUPFAM" id="SSF48726">
    <property type="entry name" value="Immunoglobulin"/>
    <property type="match status" value="3"/>
</dbReference>
<keyword evidence="5" id="KW-0325">Glycoprotein</keyword>
<keyword evidence="4" id="KW-1015">Disulfide bond</keyword>
<keyword evidence="12" id="KW-1185">Reference proteome</keyword>
<evidence type="ECO:0000256" key="2">
    <source>
        <dbReference type="ARBA" id="ARBA00022801"/>
    </source>
</evidence>
<evidence type="ECO:0000256" key="1">
    <source>
        <dbReference type="ARBA" id="ARBA00009752"/>
    </source>
</evidence>
<evidence type="ECO:0000259" key="10">
    <source>
        <dbReference type="PROSITE" id="PS50835"/>
    </source>
</evidence>
<dbReference type="InterPro" id="IPR015621">
    <property type="entry name" value="IL-1_rcpt_fam"/>
</dbReference>
<keyword evidence="8" id="KW-0812">Transmembrane</keyword>
<reference evidence="11" key="2">
    <citation type="submission" date="2025-09" db="UniProtKB">
        <authorList>
            <consortium name="Ensembl"/>
        </authorList>
    </citation>
    <scope>IDENTIFICATION</scope>
</reference>
<reference evidence="11" key="1">
    <citation type="submission" date="2025-08" db="UniProtKB">
        <authorList>
            <consortium name="Ensembl"/>
        </authorList>
    </citation>
    <scope>IDENTIFICATION</scope>
</reference>
<dbReference type="AlphaFoldDB" id="A0A3Q1GW04"/>
<comment type="similarity">
    <text evidence="1">Belongs to the interleukin-1 receptor family.</text>
</comment>
<dbReference type="GO" id="GO:0016787">
    <property type="term" value="F:hydrolase activity"/>
    <property type="evidence" value="ECO:0007669"/>
    <property type="project" value="UniProtKB-KW"/>
</dbReference>
<evidence type="ECO:0000256" key="8">
    <source>
        <dbReference type="SAM" id="Phobius"/>
    </source>
</evidence>
<dbReference type="PANTHER" id="PTHR11890:SF26">
    <property type="entry name" value="INTERLEUKIN-1 RECEPTOR TYPE 1"/>
    <property type="match status" value="1"/>
</dbReference>
<accession>A0A3Q1GW04</accession>
<dbReference type="PROSITE" id="PS50104">
    <property type="entry name" value="TIR"/>
    <property type="match status" value="1"/>
</dbReference>
<proteinExistence type="inferred from homology"/>
<keyword evidence="2" id="KW-0378">Hydrolase</keyword>
<keyword evidence="8" id="KW-0472">Membrane</keyword>
<feature type="region of interest" description="Disordered" evidence="7">
    <location>
        <begin position="16"/>
        <end position="40"/>
    </location>
</feature>
<dbReference type="InParanoid" id="A0A3Q1GW04"/>
<dbReference type="InterPro" id="IPR036179">
    <property type="entry name" value="Ig-like_dom_sf"/>
</dbReference>
<dbReference type="InterPro" id="IPR003599">
    <property type="entry name" value="Ig_sub"/>
</dbReference>
<dbReference type="STRING" id="80966.ENSAPOP00000021230"/>
<keyword evidence="6" id="KW-0393">Immunoglobulin domain</keyword>
<name>A0A3Q1GW04_9TELE</name>
<feature type="compositionally biased region" description="Polar residues" evidence="7">
    <location>
        <begin position="30"/>
        <end position="40"/>
    </location>
</feature>
<keyword evidence="3" id="KW-0520">NAD</keyword>
<dbReference type="GO" id="GO:0007165">
    <property type="term" value="P:signal transduction"/>
    <property type="evidence" value="ECO:0007669"/>
    <property type="project" value="InterPro"/>
</dbReference>
<feature type="transmembrane region" description="Helical" evidence="8">
    <location>
        <begin position="382"/>
        <end position="411"/>
    </location>
</feature>